<dbReference type="RefSeq" id="XP_007833430.1">
    <property type="nucleotide sequence ID" value="XM_007835239.1"/>
</dbReference>
<evidence type="ECO:0000313" key="4">
    <source>
        <dbReference type="EMBL" id="ETS81656.1"/>
    </source>
</evidence>
<dbReference type="eggNOG" id="ENOG502T4WI">
    <property type="taxonomic scope" value="Eukaryota"/>
</dbReference>
<protein>
    <recommendedName>
        <fullName evidence="3">Ubiquitin 3 binding protein But2 C-terminal domain-containing protein</fullName>
    </recommendedName>
</protein>
<feature type="chain" id="PRO_5004835555" description="Ubiquitin 3 binding protein But2 C-terminal domain-containing protein" evidence="2">
    <location>
        <begin position="18"/>
        <end position="418"/>
    </location>
</feature>
<sequence length="418" mass="44254">MKTSLSALLLSSQLVSGAPSLRYGRRQDSSGCCFKLDSAGTVNEDVEEDHTGHLHLSGTFQQGAFCLQDGKVADSLGNQCFIKSPKYQFQCYQRGVVGDTVFDIVSAENGTTKLVYDSGPGTYLACSSDGGESYEIFSTEKPDTTGCLEVSLVLSDETGECTASSPVPAAEDEEEEAGDEQDGEEEEEENGEEDDEDEEQEEGQVDACESDVGTTTEGEGGEEEGEGSIAEENTTSTLPTTCSVSTSAPSLAPVAIGSPAKEGTSSEIMDTGVNASITTNDSTVFKFSIPSNFAGSSQQLCALQFRLPFCSELAEGYPCFQFTGSEQELSSNSGMTFAPYGESNELSSWNETALQQVYPGDQLVLGTFECGFPENNSGSRDISWLASSVRSFGLQFEQAGVGSSKFKDGVGAFIVQCS</sequence>
<keyword evidence="5" id="KW-1185">Reference proteome</keyword>
<dbReference type="PANTHER" id="PTHR39613">
    <property type="entry name" value="ANCHORED CELL WALL PROTEIN, PUTATIVE (AFU_ORTHOLOGUE AFUA_4G08960)-RELATED"/>
    <property type="match status" value="1"/>
</dbReference>
<reference evidence="5" key="1">
    <citation type="journal article" date="2015" name="BMC Genomics">
        <title>Genomic and transcriptomic analysis of the endophytic fungus Pestalotiopsis fici reveals its lifestyle and high potential for synthesis of natural products.</title>
        <authorList>
            <person name="Wang X."/>
            <person name="Zhang X."/>
            <person name="Liu L."/>
            <person name="Xiang M."/>
            <person name="Wang W."/>
            <person name="Sun X."/>
            <person name="Che Y."/>
            <person name="Guo L."/>
            <person name="Liu G."/>
            <person name="Guo L."/>
            <person name="Wang C."/>
            <person name="Yin W.B."/>
            <person name="Stadler M."/>
            <person name="Zhang X."/>
            <person name="Liu X."/>
        </authorList>
    </citation>
    <scope>NUCLEOTIDE SEQUENCE [LARGE SCALE GENOMIC DNA]</scope>
    <source>
        <strain evidence="5">W106-1 / CGMCC3.15140</strain>
    </source>
</reference>
<feature type="signal peptide" evidence="2">
    <location>
        <begin position="1"/>
        <end position="17"/>
    </location>
</feature>
<dbReference type="KEGG" id="pfy:PFICI_06658"/>
<keyword evidence="2" id="KW-0732">Signal</keyword>
<feature type="domain" description="Ubiquitin 3 binding protein But2 C-terminal" evidence="3">
    <location>
        <begin position="262"/>
        <end position="382"/>
    </location>
</feature>
<evidence type="ECO:0000256" key="1">
    <source>
        <dbReference type="SAM" id="MobiDB-lite"/>
    </source>
</evidence>
<dbReference type="OrthoDB" id="4657524at2759"/>
<dbReference type="EMBL" id="KI912112">
    <property type="protein sequence ID" value="ETS81656.1"/>
    <property type="molecule type" value="Genomic_DNA"/>
</dbReference>
<dbReference type="InterPro" id="IPR018620">
    <property type="entry name" value="Ubiquitin3-bd_protein_But2_C"/>
</dbReference>
<organism evidence="4 5">
    <name type="scientific">Pestalotiopsis fici (strain W106-1 / CGMCC3.15140)</name>
    <dbReference type="NCBI Taxonomy" id="1229662"/>
    <lineage>
        <taxon>Eukaryota</taxon>
        <taxon>Fungi</taxon>
        <taxon>Dikarya</taxon>
        <taxon>Ascomycota</taxon>
        <taxon>Pezizomycotina</taxon>
        <taxon>Sordariomycetes</taxon>
        <taxon>Xylariomycetidae</taxon>
        <taxon>Amphisphaeriales</taxon>
        <taxon>Sporocadaceae</taxon>
        <taxon>Pestalotiopsis</taxon>
    </lineage>
</organism>
<evidence type="ECO:0000313" key="5">
    <source>
        <dbReference type="Proteomes" id="UP000030651"/>
    </source>
</evidence>
<name>W3X906_PESFW</name>
<feature type="region of interest" description="Disordered" evidence="1">
    <location>
        <begin position="158"/>
        <end position="266"/>
    </location>
</feature>
<dbReference type="HOGENOM" id="CLU_694835_0_0_1"/>
<dbReference type="OMA" id="TTIGENR"/>
<dbReference type="Pfam" id="PF09792">
    <property type="entry name" value="But2"/>
    <property type="match status" value="1"/>
</dbReference>
<gene>
    <name evidence="4" type="ORF">PFICI_06658</name>
</gene>
<dbReference type="PANTHER" id="PTHR39613:SF1">
    <property type="entry name" value="ANCHORED CELL WALL PROTEIN, PUTATIVE (AFU_ORTHOLOGUE AFUA_4G08960)-RELATED"/>
    <property type="match status" value="1"/>
</dbReference>
<dbReference type="Proteomes" id="UP000030651">
    <property type="component" value="Unassembled WGS sequence"/>
</dbReference>
<dbReference type="AlphaFoldDB" id="W3X906"/>
<feature type="compositionally biased region" description="Acidic residues" evidence="1">
    <location>
        <begin position="170"/>
        <end position="204"/>
    </location>
</feature>
<accession>W3X906</accession>
<evidence type="ECO:0000256" key="2">
    <source>
        <dbReference type="SAM" id="SignalP"/>
    </source>
</evidence>
<evidence type="ECO:0000259" key="3">
    <source>
        <dbReference type="Pfam" id="PF09792"/>
    </source>
</evidence>
<feature type="compositionally biased region" description="Polar residues" evidence="1">
    <location>
        <begin position="231"/>
        <end position="249"/>
    </location>
</feature>
<dbReference type="GeneID" id="19271671"/>
<proteinExistence type="predicted"/>
<dbReference type="InParanoid" id="W3X906"/>